<dbReference type="RefSeq" id="WP_087739510.1">
    <property type="nucleotide sequence ID" value="NZ_CYGY02000096.1"/>
</dbReference>
<evidence type="ECO:0000313" key="3">
    <source>
        <dbReference type="Proteomes" id="UP000195569"/>
    </source>
</evidence>
<dbReference type="Proteomes" id="UP000195569">
    <property type="component" value="Unassembled WGS sequence"/>
</dbReference>
<dbReference type="SUPFAM" id="SSF143744">
    <property type="entry name" value="GlcG-like"/>
    <property type="match status" value="1"/>
</dbReference>
<dbReference type="InterPro" id="IPR052517">
    <property type="entry name" value="GlcG_carb_metab_protein"/>
</dbReference>
<dbReference type="AlphaFoldDB" id="A0A1N7SU97"/>
<organism evidence="2 3">
    <name type="scientific">Paraburkholderia piptadeniae</name>
    <dbReference type="NCBI Taxonomy" id="1701573"/>
    <lineage>
        <taxon>Bacteria</taxon>
        <taxon>Pseudomonadati</taxon>
        <taxon>Pseudomonadota</taxon>
        <taxon>Betaproteobacteria</taxon>
        <taxon>Burkholderiales</taxon>
        <taxon>Burkholderiaceae</taxon>
        <taxon>Paraburkholderia</taxon>
    </lineage>
</organism>
<dbReference type="Pfam" id="PF03928">
    <property type="entry name" value="HbpS-like"/>
    <property type="match status" value="1"/>
</dbReference>
<sequence length="177" mass="18023">MSKTKNAITLGAIAVAGLSSLSAAYAQVSTSGYVLPMNLAFEAALEAVQTCNAKGYAVTATVVDVAGTPQAVLRSDHAAVHTRDSSYRKAYTAVSMGSVFHFDRTSQFLDLLTSKFPPLAAQSLASTPNVTTLPGGVAIKVGDEIIAGIGVGGSPGGDKDEACALAAVAKIKDKLPH</sequence>
<feature type="chain" id="PRO_5012659035" description="Heme-binding protein" evidence="1">
    <location>
        <begin position="27"/>
        <end position="177"/>
    </location>
</feature>
<feature type="signal peptide" evidence="1">
    <location>
        <begin position="1"/>
        <end position="26"/>
    </location>
</feature>
<protein>
    <recommendedName>
        <fullName evidence="4">Heme-binding protein</fullName>
    </recommendedName>
</protein>
<proteinExistence type="predicted"/>
<evidence type="ECO:0008006" key="4">
    <source>
        <dbReference type="Google" id="ProtNLM"/>
    </source>
</evidence>
<gene>
    <name evidence="2" type="ORF">BN2476_960063</name>
</gene>
<name>A0A1N7SU97_9BURK</name>
<dbReference type="InterPro" id="IPR038084">
    <property type="entry name" value="PduO/GlcC-like_sf"/>
</dbReference>
<dbReference type="EMBL" id="CYGY02000096">
    <property type="protein sequence ID" value="SIT50912.1"/>
    <property type="molecule type" value="Genomic_DNA"/>
</dbReference>
<dbReference type="InterPro" id="IPR005624">
    <property type="entry name" value="PduO/GlcC-like"/>
</dbReference>
<dbReference type="PANTHER" id="PTHR34309">
    <property type="entry name" value="SLR1406 PROTEIN"/>
    <property type="match status" value="1"/>
</dbReference>
<dbReference type="Gene3D" id="3.30.450.150">
    <property type="entry name" value="Haem-degrading domain"/>
    <property type="match status" value="1"/>
</dbReference>
<comment type="caution">
    <text evidence="2">The sequence shown here is derived from an EMBL/GenBank/DDBJ whole genome shotgun (WGS) entry which is preliminary data.</text>
</comment>
<dbReference type="OrthoDB" id="70242at2"/>
<evidence type="ECO:0000256" key="1">
    <source>
        <dbReference type="SAM" id="SignalP"/>
    </source>
</evidence>
<dbReference type="PANTHER" id="PTHR34309:SF10">
    <property type="entry name" value="SLR1406 PROTEIN"/>
    <property type="match status" value="1"/>
</dbReference>
<keyword evidence="1" id="KW-0732">Signal</keyword>
<accession>A0A1N7SU97</accession>
<reference evidence="2" key="1">
    <citation type="submission" date="2016-12" db="EMBL/GenBank/DDBJ databases">
        <authorList>
            <person name="Moulin L."/>
        </authorList>
    </citation>
    <scope>NUCLEOTIDE SEQUENCE [LARGE SCALE GENOMIC DNA]</scope>
    <source>
        <strain evidence="2">STM 7183</strain>
    </source>
</reference>
<evidence type="ECO:0000313" key="2">
    <source>
        <dbReference type="EMBL" id="SIT50912.1"/>
    </source>
</evidence>
<keyword evidence="3" id="KW-1185">Reference proteome</keyword>